<proteinExistence type="predicted"/>
<comment type="caution">
    <text evidence="2">The sequence shown here is derived from an EMBL/GenBank/DDBJ whole genome shotgun (WGS) entry which is preliminary data.</text>
</comment>
<keyword evidence="1" id="KW-1133">Transmembrane helix</keyword>
<dbReference type="InParanoid" id="A0A024G8X7"/>
<organism evidence="2 3">
    <name type="scientific">Albugo candida</name>
    <dbReference type="NCBI Taxonomy" id="65357"/>
    <lineage>
        <taxon>Eukaryota</taxon>
        <taxon>Sar</taxon>
        <taxon>Stramenopiles</taxon>
        <taxon>Oomycota</taxon>
        <taxon>Peronosporomycetes</taxon>
        <taxon>Albuginales</taxon>
        <taxon>Albuginaceae</taxon>
        <taxon>Albugo</taxon>
    </lineage>
</organism>
<evidence type="ECO:0000313" key="3">
    <source>
        <dbReference type="Proteomes" id="UP000053237"/>
    </source>
</evidence>
<dbReference type="AlphaFoldDB" id="A0A024G8X7"/>
<dbReference type="Proteomes" id="UP000053237">
    <property type="component" value="Unassembled WGS sequence"/>
</dbReference>
<evidence type="ECO:0000256" key="1">
    <source>
        <dbReference type="SAM" id="Phobius"/>
    </source>
</evidence>
<gene>
    <name evidence="2" type="ORF">BN9_039080</name>
</gene>
<reference evidence="2 3" key="1">
    <citation type="submission" date="2012-05" db="EMBL/GenBank/DDBJ databases">
        <title>Recombination and specialization in a pathogen metapopulation.</title>
        <authorList>
            <person name="Gardiner A."/>
            <person name="Kemen E."/>
            <person name="Schultz-Larsen T."/>
            <person name="MacLean D."/>
            <person name="Van Oosterhout C."/>
            <person name="Jones J.D.G."/>
        </authorList>
    </citation>
    <scope>NUCLEOTIDE SEQUENCE [LARGE SCALE GENOMIC DNA]</scope>
    <source>
        <strain evidence="2 3">Ac Nc2</strain>
    </source>
</reference>
<keyword evidence="3" id="KW-1185">Reference proteome</keyword>
<accession>A0A024G8X7</accession>
<evidence type="ECO:0000313" key="2">
    <source>
        <dbReference type="EMBL" id="CCI43124.1"/>
    </source>
</evidence>
<name>A0A024G8X7_9STRA</name>
<feature type="transmembrane region" description="Helical" evidence="1">
    <location>
        <begin position="35"/>
        <end position="53"/>
    </location>
</feature>
<sequence>MRNISQVRTGYRVISNRLKELEWPRSLRGQCDSTLFSYTGGLTCTVGFLYMVYPRPCVSCKNFARLMHYQKNLNSAEQCSTRSSLGQSQRLLFLSEVSVTASSSPYEGQLSILPDVIECNESQL</sequence>
<keyword evidence="1" id="KW-0812">Transmembrane</keyword>
<protein>
    <submittedName>
        <fullName evidence="2">Uncharacterized protein</fullName>
    </submittedName>
</protein>
<keyword evidence="1" id="KW-0472">Membrane</keyword>
<dbReference type="EMBL" id="CAIX01000044">
    <property type="protein sequence ID" value="CCI43124.1"/>
    <property type="molecule type" value="Genomic_DNA"/>
</dbReference>